<keyword evidence="4" id="KW-0720">Serine protease</keyword>
<evidence type="ECO:0000256" key="4">
    <source>
        <dbReference type="ARBA" id="ARBA00022825"/>
    </source>
</evidence>
<dbReference type="InterPro" id="IPR009003">
    <property type="entry name" value="Peptidase_S1_PA"/>
</dbReference>
<dbReference type="SUPFAM" id="SSF50494">
    <property type="entry name" value="Trypsin-like serine proteases"/>
    <property type="match status" value="1"/>
</dbReference>
<evidence type="ECO:0000256" key="3">
    <source>
        <dbReference type="ARBA" id="ARBA00022801"/>
    </source>
</evidence>
<dbReference type="PANTHER" id="PTHR43343:SF3">
    <property type="entry name" value="PROTEASE DO-LIKE 8, CHLOROPLASTIC"/>
    <property type="match status" value="1"/>
</dbReference>
<proteinExistence type="inferred from homology"/>
<comment type="similarity">
    <text evidence="1">Belongs to the peptidase S1C family.</text>
</comment>
<dbReference type="GO" id="GO:0004252">
    <property type="term" value="F:serine-type endopeptidase activity"/>
    <property type="evidence" value="ECO:0007669"/>
    <property type="project" value="InterPro"/>
</dbReference>
<evidence type="ECO:0000259" key="5">
    <source>
        <dbReference type="Pfam" id="PF07833"/>
    </source>
</evidence>
<feature type="domain" description="Copper amine oxidase-like N-terminal" evidence="5">
    <location>
        <begin position="61"/>
        <end position="167"/>
    </location>
</feature>
<reference evidence="6 7" key="1">
    <citation type="submission" date="2018-11" db="EMBL/GenBank/DDBJ databases">
        <title>Complete genome sequence of Paenibacillus baekrokdamisoli strain KCTC 33723.</title>
        <authorList>
            <person name="Kang S.W."/>
            <person name="Lee K.C."/>
            <person name="Kim K.K."/>
            <person name="Kim J.S."/>
            <person name="Kim D.S."/>
            <person name="Ko S.H."/>
            <person name="Yang S.H."/>
            <person name="Lee J.S."/>
        </authorList>
    </citation>
    <scope>NUCLEOTIDE SEQUENCE [LARGE SCALE GENOMIC DNA]</scope>
    <source>
        <strain evidence="6 7">KCTC 33723</strain>
    </source>
</reference>
<dbReference type="InterPro" id="IPR043504">
    <property type="entry name" value="Peptidase_S1_PA_chymotrypsin"/>
</dbReference>
<dbReference type="Pfam" id="PF13365">
    <property type="entry name" value="Trypsin_2"/>
    <property type="match status" value="1"/>
</dbReference>
<evidence type="ECO:0000256" key="2">
    <source>
        <dbReference type="ARBA" id="ARBA00022670"/>
    </source>
</evidence>
<dbReference type="InterPro" id="IPR001940">
    <property type="entry name" value="Peptidase_S1C"/>
</dbReference>
<sequence length="528" mass="56826">MEETKGVKLQKRFNMKQKLLLSVLAAGLVFAPLQGLTGNTAAAAAQSSTTAIQTAKIQVFIDGKKLSLAPAPVTIKGITVVPMRSIFTALQATLIWEPSTKTILATKGSTTITLQLGSTKAYKNGKAVTLTAPPLQMNGSTMVPLRFVAEALGAEVQMDNATQVIRITSAEALYKQLLEAAAKAKEYADKLAAATVLTTKQIIDKNDSKVVMITTNAGQGSGVVIGTNQILTNLHVMQDATSGSITLLNGKTIEIQGLVGYDEDTDLAVIQTKAPVNVAPVSIGFRASKGDHVVAIGSPLGLQNTASEGIISNIVNDYQETYQISVPIDHGSSGGGLFNDHGELIGITSSGVDATNANLNFAVSVLNIHMLLFQIEDEPLDKIAFLPSQLPDTLVGASDDQIRELLEKQFADIQTSQGTTKLKHFEVKRDSEGWLVISAVIDPAFYMVYGNSSNDDLRYWAINTGYEFTKLLPKDTIQLTVYYDQTFSYKPRGFTADEVTANADGTYRVRFPVIEMQGKEKMIVKVRT</sequence>
<dbReference type="InterPro" id="IPR012854">
    <property type="entry name" value="Cu_amine_oxidase-like_N"/>
</dbReference>
<dbReference type="GO" id="GO:0006508">
    <property type="term" value="P:proteolysis"/>
    <property type="evidence" value="ECO:0007669"/>
    <property type="project" value="UniProtKB-KW"/>
</dbReference>
<keyword evidence="3" id="KW-0378">Hydrolase</keyword>
<dbReference type="KEGG" id="pbk:Back11_61500"/>
<dbReference type="AlphaFoldDB" id="A0A3G9J8X2"/>
<keyword evidence="7" id="KW-1185">Reference proteome</keyword>
<dbReference type="Proteomes" id="UP000275368">
    <property type="component" value="Chromosome"/>
</dbReference>
<dbReference type="PRINTS" id="PR00834">
    <property type="entry name" value="PROTEASES2C"/>
</dbReference>
<dbReference type="InterPro" id="IPR036582">
    <property type="entry name" value="Mao_N_sf"/>
</dbReference>
<protein>
    <recommendedName>
        <fullName evidence="5">Copper amine oxidase-like N-terminal domain-containing protein</fullName>
    </recommendedName>
</protein>
<dbReference type="InterPro" id="IPR051201">
    <property type="entry name" value="Chloro_Bact_Ser_Proteases"/>
</dbReference>
<dbReference type="Pfam" id="PF07833">
    <property type="entry name" value="Cu_amine_oxidN1"/>
    <property type="match status" value="1"/>
</dbReference>
<gene>
    <name evidence="6" type="ORF">Back11_61500</name>
</gene>
<evidence type="ECO:0000313" key="7">
    <source>
        <dbReference type="Proteomes" id="UP000275368"/>
    </source>
</evidence>
<accession>A0A3G9J8X2</accession>
<dbReference type="EMBL" id="AP019308">
    <property type="protein sequence ID" value="BBH24805.1"/>
    <property type="molecule type" value="Genomic_DNA"/>
</dbReference>
<organism evidence="6 7">
    <name type="scientific">Paenibacillus baekrokdamisoli</name>
    <dbReference type="NCBI Taxonomy" id="1712516"/>
    <lineage>
        <taxon>Bacteria</taxon>
        <taxon>Bacillati</taxon>
        <taxon>Bacillota</taxon>
        <taxon>Bacilli</taxon>
        <taxon>Bacillales</taxon>
        <taxon>Paenibacillaceae</taxon>
        <taxon>Paenibacillus</taxon>
    </lineage>
</organism>
<dbReference type="Gene3D" id="2.40.10.10">
    <property type="entry name" value="Trypsin-like serine proteases"/>
    <property type="match status" value="2"/>
</dbReference>
<name>A0A3G9J8X2_9BACL</name>
<keyword evidence="2" id="KW-0645">Protease</keyword>
<dbReference type="PANTHER" id="PTHR43343">
    <property type="entry name" value="PEPTIDASE S12"/>
    <property type="match status" value="1"/>
</dbReference>
<dbReference type="Gene3D" id="3.30.457.10">
    <property type="entry name" value="Copper amine oxidase-like, N-terminal domain"/>
    <property type="match status" value="1"/>
</dbReference>
<dbReference type="SUPFAM" id="SSF55383">
    <property type="entry name" value="Copper amine oxidase, domain N"/>
    <property type="match status" value="1"/>
</dbReference>
<evidence type="ECO:0000313" key="6">
    <source>
        <dbReference type="EMBL" id="BBH24805.1"/>
    </source>
</evidence>
<evidence type="ECO:0000256" key="1">
    <source>
        <dbReference type="ARBA" id="ARBA00010541"/>
    </source>
</evidence>